<dbReference type="AlphaFoldDB" id="A0A2P2PAH6"/>
<evidence type="ECO:0000313" key="2">
    <source>
        <dbReference type="EMBL" id="MBX51712.1"/>
    </source>
</evidence>
<protein>
    <submittedName>
        <fullName evidence="2">Uncharacterized protein</fullName>
    </submittedName>
</protein>
<name>A0A2P2PAH6_RHIMU</name>
<dbReference type="EMBL" id="GGEC01071228">
    <property type="protein sequence ID" value="MBX51712.1"/>
    <property type="molecule type" value="Transcribed_RNA"/>
</dbReference>
<proteinExistence type="predicted"/>
<accession>A0A2P2PAH6</accession>
<sequence length="43" mass="4645">MPLNTFFKSTSGRGLLCAKLQISSSQSHSSSTKPSDSNGNWKE</sequence>
<organism evidence="2">
    <name type="scientific">Rhizophora mucronata</name>
    <name type="common">Asiatic mangrove</name>
    <dbReference type="NCBI Taxonomy" id="61149"/>
    <lineage>
        <taxon>Eukaryota</taxon>
        <taxon>Viridiplantae</taxon>
        <taxon>Streptophyta</taxon>
        <taxon>Embryophyta</taxon>
        <taxon>Tracheophyta</taxon>
        <taxon>Spermatophyta</taxon>
        <taxon>Magnoliopsida</taxon>
        <taxon>eudicotyledons</taxon>
        <taxon>Gunneridae</taxon>
        <taxon>Pentapetalae</taxon>
        <taxon>rosids</taxon>
        <taxon>fabids</taxon>
        <taxon>Malpighiales</taxon>
        <taxon>Rhizophoraceae</taxon>
        <taxon>Rhizophora</taxon>
    </lineage>
</organism>
<feature type="compositionally biased region" description="Low complexity" evidence="1">
    <location>
        <begin position="23"/>
        <end position="37"/>
    </location>
</feature>
<evidence type="ECO:0000256" key="1">
    <source>
        <dbReference type="SAM" id="MobiDB-lite"/>
    </source>
</evidence>
<feature type="region of interest" description="Disordered" evidence="1">
    <location>
        <begin position="22"/>
        <end position="43"/>
    </location>
</feature>
<reference evidence="2" key="1">
    <citation type="submission" date="2018-02" db="EMBL/GenBank/DDBJ databases">
        <title>Rhizophora mucronata_Transcriptome.</title>
        <authorList>
            <person name="Meera S.P."/>
            <person name="Sreeshan A."/>
            <person name="Augustine A."/>
        </authorList>
    </citation>
    <scope>NUCLEOTIDE SEQUENCE</scope>
    <source>
        <tissue evidence="2">Leaf</tissue>
    </source>
</reference>